<keyword evidence="3" id="KW-0808">Transferase</keyword>
<dbReference type="InterPro" id="IPR001173">
    <property type="entry name" value="Glyco_trans_2-like"/>
</dbReference>
<feature type="transmembrane region" description="Helical" evidence="7">
    <location>
        <begin position="576"/>
        <end position="598"/>
    </location>
</feature>
<evidence type="ECO:0000259" key="8">
    <source>
        <dbReference type="Pfam" id="PF13632"/>
    </source>
</evidence>
<evidence type="ECO:0000256" key="4">
    <source>
        <dbReference type="ARBA" id="ARBA00022692"/>
    </source>
</evidence>
<feature type="transmembrane region" description="Helical" evidence="7">
    <location>
        <begin position="535"/>
        <end position="556"/>
    </location>
</feature>
<keyword evidence="10" id="KW-1185">Reference proteome</keyword>
<feature type="transmembrane region" description="Helical" evidence="7">
    <location>
        <begin position="704"/>
        <end position="726"/>
    </location>
</feature>
<dbReference type="GO" id="GO:0016020">
    <property type="term" value="C:membrane"/>
    <property type="evidence" value="ECO:0007669"/>
    <property type="project" value="UniProtKB-SubCell"/>
</dbReference>
<evidence type="ECO:0000256" key="1">
    <source>
        <dbReference type="ARBA" id="ARBA00004141"/>
    </source>
</evidence>
<dbReference type="Proteomes" id="UP001276659">
    <property type="component" value="Unassembled WGS sequence"/>
</dbReference>
<feature type="transmembrane region" description="Helical" evidence="7">
    <location>
        <begin position="190"/>
        <end position="210"/>
    </location>
</feature>
<dbReference type="AlphaFoldDB" id="A0AAD9ZBX4"/>
<comment type="subcellular location">
    <subcellularLocation>
        <location evidence="1">Membrane</location>
        <topology evidence="1">Multi-pass membrane protein</topology>
    </subcellularLocation>
</comment>
<gene>
    <name evidence="9" type="ORF">OEA41_002425</name>
</gene>
<comment type="caution">
    <text evidence="9">The sequence shown here is derived from an EMBL/GenBank/DDBJ whole genome shotgun (WGS) entry which is preliminary data.</text>
</comment>
<keyword evidence="6 7" id="KW-0472">Membrane</keyword>
<keyword evidence="5 7" id="KW-1133">Transmembrane helix</keyword>
<feature type="transmembrane region" description="Helical" evidence="7">
    <location>
        <begin position="610"/>
        <end position="632"/>
    </location>
</feature>
<dbReference type="InterPro" id="IPR050321">
    <property type="entry name" value="Glycosyltr_2/OpgH_subfam"/>
</dbReference>
<dbReference type="PANTHER" id="PTHR43867:SF2">
    <property type="entry name" value="CELLULOSE SYNTHASE CATALYTIC SUBUNIT A [UDP-FORMING]"/>
    <property type="match status" value="1"/>
</dbReference>
<dbReference type="InterPro" id="IPR029044">
    <property type="entry name" value="Nucleotide-diphossugar_trans"/>
</dbReference>
<evidence type="ECO:0000256" key="2">
    <source>
        <dbReference type="ARBA" id="ARBA00022676"/>
    </source>
</evidence>
<sequence length="793" mass="89461">MLLTDVLFSKNGSSFYAQPIAGGLWNLIVCFFAQEIWHARLDSIKSLKIILTETPNYAPLRAQESERNLSLSLEFYVGRGMIEQPPQLPIPCLEGMAPMSESSTARVSQDSLYYDIEEKEILQRDVYGSDQIRLTYGSPTSPETLRTAQPPNLLAESSTLVLDENIPQKYQIESLARRDDIDLLKPWKRYLYFLSSFLALATFSTYLLYFGLRITFTLAAQRANRTIYPAAWVFVTVEICVATPVLLHSLWSVFVIKSRGRQKLRLKGGTVPTVDVLVTACGEDEDVILNTARAACSIDYPADRFRVFVLDDGKSQSLFRSVAALNGQYPNLFYRSREKPPGVPHHFKAGNLNFGLRETLTTKGEEGEFVAALDADMIPQPEWLRAILPHMLLDERCGLACPPQLFYNVPPNDPLYQGLDFFVHVSEPIKDALGVAWCTGSGYVIRRCALDSIGDIPVGTVAEDVLCSTLLLGEGWRTAYIHEGLQYGQVPGDFGGHIKQRTRWTVGTMQTSLRLRFSLWGSEIRGLTFPQRASGLMYSIISIFNVFLTMSLFSMPAVLISGGRMVAYATDDQLRWLIRACFLAFAVNRMCELSMFLPPGYRNGQRGTRAILWMAPYHTITLLRVFVLPSWLGGETTSFKPTGSLSSELKERSSRERAPLFRRLKVILWNYFGGFHLFYILFVLAAVITSSVRCSRQPTLDEKLIYLLTHAFWIPVSWLVYVSAAWTPIIYALNPPTVPDNGDLLDRDPTTNVAYPKECSKQIKNKLSNGYFEFQYTLQTLYTTAIFAGSWVY</sequence>
<evidence type="ECO:0000313" key="10">
    <source>
        <dbReference type="Proteomes" id="UP001276659"/>
    </source>
</evidence>
<evidence type="ECO:0000256" key="5">
    <source>
        <dbReference type="ARBA" id="ARBA00022989"/>
    </source>
</evidence>
<dbReference type="CDD" id="cd06421">
    <property type="entry name" value="CESA_CelA_like"/>
    <property type="match status" value="1"/>
</dbReference>
<reference evidence="9" key="1">
    <citation type="submission" date="2022-11" db="EMBL/GenBank/DDBJ databases">
        <title>Chromosomal genome sequence assembly and mating type (MAT) locus characterization of the leprose asexual lichenized fungus Lepraria neglecta (Nyl.) Erichsen.</title>
        <authorList>
            <person name="Allen J.L."/>
            <person name="Pfeffer B."/>
        </authorList>
    </citation>
    <scope>NUCLEOTIDE SEQUENCE</scope>
    <source>
        <strain evidence="9">Allen 5258</strain>
    </source>
</reference>
<dbReference type="EMBL" id="JASNWA010000006">
    <property type="protein sequence ID" value="KAK3175179.1"/>
    <property type="molecule type" value="Genomic_DNA"/>
</dbReference>
<feature type="transmembrane region" description="Helical" evidence="7">
    <location>
        <begin position="668"/>
        <end position="692"/>
    </location>
</feature>
<accession>A0AAD9ZBX4</accession>
<dbReference type="Gene3D" id="3.90.550.10">
    <property type="entry name" value="Spore Coat Polysaccharide Biosynthesis Protein SpsA, Chain A"/>
    <property type="match status" value="1"/>
</dbReference>
<feature type="transmembrane region" description="Helical" evidence="7">
    <location>
        <begin position="20"/>
        <end position="39"/>
    </location>
</feature>
<organism evidence="9 10">
    <name type="scientific">Lepraria neglecta</name>
    <dbReference type="NCBI Taxonomy" id="209136"/>
    <lineage>
        <taxon>Eukaryota</taxon>
        <taxon>Fungi</taxon>
        <taxon>Dikarya</taxon>
        <taxon>Ascomycota</taxon>
        <taxon>Pezizomycotina</taxon>
        <taxon>Lecanoromycetes</taxon>
        <taxon>OSLEUM clade</taxon>
        <taxon>Lecanoromycetidae</taxon>
        <taxon>Lecanorales</taxon>
        <taxon>Lecanorineae</taxon>
        <taxon>Stereocaulaceae</taxon>
        <taxon>Lepraria</taxon>
    </lineage>
</organism>
<evidence type="ECO:0000256" key="6">
    <source>
        <dbReference type="ARBA" id="ARBA00023136"/>
    </source>
</evidence>
<keyword evidence="2" id="KW-0328">Glycosyltransferase</keyword>
<dbReference type="PANTHER" id="PTHR43867">
    <property type="entry name" value="CELLULOSE SYNTHASE CATALYTIC SUBUNIT A [UDP-FORMING]"/>
    <property type="match status" value="1"/>
</dbReference>
<evidence type="ECO:0000313" key="9">
    <source>
        <dbReference type="EMBL" id="KAK3175179.1"/>
    </source>
</evidence>
<protein>
    <recommendedName>
        <fullName evidence="8">Glycosyltransferase 2-like domain-containing protein</fullName>
    </recommendedName>
</protein>
<feature type="transmembrane region" description="Helical" evidence="7">
    <location>
        <begin position="230"/>
        <end position="256"/>
    </location>
</feature>
<feature type="domain" description="Glycosyltransferase 2-like" evidence="8">
    <location>
        <begin position="370"/>
        <end position="555"/>
    </location>
</feature>
<dbReference type="Pfam" id="PF13632">
    <property type="entry name" value="Glyco_trans_2_3"/>
    <property type="match status" value="1"/>
</dbReference>
<dbReference type="SUPFAM" id="SSF53448">
    <property type="entry name" value="Nucleotide-diphospho-sugar transferases"/>
    <property type="match status" value="1"/>
</dbReference>
<evidence type="ECO:0000256" key="7">
    <source>
        <dbReference type="SAM" id="Phobius"/>
    </source>
</evidence>
<name>A0AAD9ZBX4_9LECA</name>
<proteinExistence type="predicted"/>
<dbReference type="GO" id="GO:0016757">
    <property type="term" value="F:glycosyltransferase activity"/>
    <property type="evidence" value="ECO:0007669"/>
    <property type="project" value="UniProtKB-KW"/>
</dbReference>
<evidence type="ECO:0000256" key="3">
    <source>
        <dbReference type="ARBA" id="ARBA00022679"/>
    </source>
</evidence>
<keyword evidence="4 7" id="KW-0812">Transmembrane</keyword>